<evidence type="ECO:0000313" key="6">
    <source>
        <dbReference type="Proteomes" id="UP000774570"/>
    </source>
</evidence>
<dbReference type="SMART" id="SM00342">
    <property type="entry name" value="HTH_ARAC"/>
    <property type="match status" value="1"/>
</dbReference>
<dbReference type="PRINTS" id="PR00032">
    <property type="entry name" value="HTHARAC"/>
</dbReference>
<gene>
    <name evidence="5" type="ORF">K1Y72_30905</name>
</gene>
<dbReference type="InterPro" id="IPR018062">
    <property type="entry name" value="HTH_AraC-typ_CS"/>
</dbReference>
<dbReference type="InterPro" id="IPR009057">
    <property type="entry name" value="Homeodomain-like_sf"/>
</dbReference>
<dbReference type="PROSITE" id="PS00041">
    <property type="entry name" value="HTH_ARAC_FAMILY_1"/>
    <property type="match status" value="1"/>
</dbReference>
<organism evidence="5 6">
    <name type="scientific">Actinomadura parmotrematis</name>
    <dbReference type="NCBI Taxonomy" id="2864039"/>
    <lineage>
        <taxon>Bacteria</taxon>
        <taxon>Bacillati</taxon>
        <taxon>Actinomycetota</taxon>
        <taxon>Actinomycetes</taxon>
        <taxon>Streptosporangiales</taxon>
        <taxon>Thermomonosporaceae</taxon>
        <taxon>Actinomadura</taxon>
    </lineage>
</organism>
<evidence type="ECO:0000256" key="2">
    <source>
        <dbReference type="ARBA" id="ARBA00023125"/>
    </source>
</evidence>
<reference evidence="5 6" key="1">
    <citation type="submission" date="2021-07" db="EMBL/GenBank/DDBJ databases">
        <title>Actinomadura sp. PM05-2 isolated from lichen.</title>
        <authorList>
            <person name="Somphong A."/>
            <person name="Phongsopitanun W."/>
            <person name="Tanasupawat S."/>
            <person name="Peongsungnone V."/>
        </authorList>
    </citation>
    <scope>NUCLEOTIDE SEQUENCE [LARGE SCALE GENOMIC DNA]</scope>
    <source>
        <strain evidence="5 6">PM05-2</strain>
    </source>
</reference>
<dbReference type="InterPro" id="IPR035418">
    <property type="entry name" value="AraC-bd_2"/>
</dbReference>
<dbReference type="Proteomes" id="UP000774570">
    <property type="component" value="Unassembled WGS sequence"/>
</dbReference>
<dbReference type="SUPFAM" id="SSF46689">
    <property type="entry name" value="Homeodomain-like"/>
    <property type="match status" value="1"/>
</dbReference>
<feature type="domain" description="HTH araC/xylS-type" evidence="4">
    <location>
        <begin position="206"/>
        <end position="307"/>
    </location>
</feature>
<dbReference type="Pfam" id="PF14525">
    <property type="entry name" value="AraC_binding_2"/>
    <property type="match status" value="1"/>
</dbReference>
<sequence>MDRFDWFTEVVSRSLMPSAFSPLGDGGFHAEGASLDLGAVQVSRFVYSPLRSRRTARLIRQGDPEQYQLGLVTAGTAWFAQDGGEAALRPRDMALWDTSRPYESGSGMDGRDVEVLVLQIPKARMPLPARHVDGLLARRLPGGAGLEAILAGFLVSLAGDGPAVGAGGLGALGDMAVELAAACLAQRAGGDGGPASPEVRAHLLLARIDAFIDRRLGDPDLTPRLVADHHHVSLRTLYALFEERQEGVAATIRRRRLERCRADLASPALRHRSVQDVAARWGFASATAFSRAFRAAYGVAPSEHRRRALRLDGGWTG</sequence>
<dbReference type="PANTHER" id="PTHR46796">
    <property type="entry name" value="HTH-TYPE TRANSCRIPTIONAL ACTIVATOR RHAS-RELATED"/>
    <property type="match status" value="1"/>
</dbReference>
<dbReference type="PANTHER" id="PTHR46796:SF6">
    <property type="entry name" value="ARAC SUBFAMILY"/>
    <property type="match status" value="1"/>
</dbReference>
<dbReference type="Gene3D" id="1.10.10.60">
    <property type="entry name" value="Homeodomain-like"/>
    <property type="match status" value="1"/>
</dbReference>
<dbReference type="InterPro" id="IPR020449">
    <property type="entry name" value="Tscrpt_reg_AraC-type_HTH"/>
</dbReference>
<evidence type="ECO:0000256" key="1">
    <source>
        <dbReference type="ARBA" id="ARBA00023015"/>
    </source>
</evidence>
<comment type="caution">
    <text evidence="5">The sequence shown here is derived from an EMBL/GenBank/DDBJ whole genome shotgun (WGS) entry which is preliminary data.</text>
</comment>
<dbReference type="PROSITE" id="PS01124">
    <property type="entry name" value="HTH_ARAC_FAMILY_2"/>
    <property type="match status" value="1"/>
</dbReference>
<keyword evidence="2" id="KW-0238">DNA-binding</keyword>
<evidence type="ECO:0000313" key="5">
    <source>
        <dbReference type="EMBL" id="MBW8486814.1"/>
    </source>
</evidence>
<evidence type="ECO:0000259" key="4">
    <source>
        <dbReference type="PROSITE" id="PS01124"/>
    </source>
</evidence>
<dbReference type="Pfam" id="PF12833">
    <property type="entry name" value="HTH_18"/>
    <property type="match status" value="1"/>
</dbReference>
<proteinExistence type="predicted"/>
<evidence type="ECO:0000256" key="3">
    <source>
        <dbReference type="ARBA" id="ARBA00023163"/>
    </source>
</evidence>
<accession>A0ABS7G277</accession>
<dbReference type="InterPro" id="IPR050204">
    <property type="entry name" value="AraC_XylS_family_regulators"/>
</dbReference>
<keyword evidence="3" id="KW-0804">Transcription</keyword>
<keyword evidence="6" id="KW-1185">Reference proteome</keyword>
<name>A0ABS7G277_9ACTN</name>
<dbReference type="InterPro" id="IPR018060">
    <property type="entry name" value="HTH_AraC"/>
</dbReference>
<dbReference type="EMBL" id="JAIBOA010000027">
    <property type="protein sequence ID" value="MBW8486814.1"/>
    <property type="molecule type" value="Genomic_DNA"/>
</dbReference>
<protein>
    <submittedName>
        <fullName evidence="5">Helix-turn-helix domain-containing protein</fullName>
    </submittedName>
</protein>
<keyword evidence="1" id="KW-0805">Transcription regulation</keyword>
<dbReference type="RefSeq" id="WP_220170056.1">
    <property type="nucleotide sequence ID" value="NZ_JAIBOA010000027.1"/>
</dbReference>